<dbReference type="RefSeq" id="WP_135873157.1">
    <property type="nucleotide sequence ID" value="NZ_SRSC01000007.1"/>
</dbReference>
<organism evidence="1 2">
    <name type="scientific">Geomonas terrae</name>
    <dbReference type="NCBI Taxonomy" id="2562681"/>
    <lineage>
        <taxon>Bacteria</taxon>
        <taxon>Pseudomonadati</taxon>
        <taxon>Thermodesulfobacteriota</taxon>
        <taxon>Desulfuromonadia</taxon>
        <taxon>Geobacterales</taxon>
        <taxon>Geobacteraceae</taxon>
        <taxon>Geomonas</taxon>
    </lineage>
</organism>
<evidence type="ECO:0000313" key="1">
    <source>
        <dbReference type="EMBL" id="TGU69930.1"/>
    </source>
</evidence>
<accession>A0A4S1CAI6</accession>
<evidence type="ECO:0000313" key="2">
    <source>
        <dbReference type="Proteomes" id="UP000306416"/>
    </source>
</evidence>
<evidence type="ECO:0008006" key="3">
    <source>
        <dbReference type="Google" id="ProtNLM"/>
    </source>
</evidence>
<name>A0A4S1CAI6_9BACT</name>
<reference evidence="1 2" key="1">
    <citation type="submission" date="2019-04" db="EMBL/GenBank/DDBJ databases">
        <title>Geobacter oryzae sp. nov., ferric-reducing bacteria isolated from paddy soil.</title>
        <authorList>
            <person name="Xu Z."/>
            <person name="Masuda Y."/>
            <person name="Itoh H."/>
            <person name="Senoo K."/>
        </authorList>
    </citation>
    <scope>NUCLEOTIDE SEQUENCE [LARGE SCALE GENOMIC DNA]</scope>
    <source>
        <strain evidence="1 2">Red111</strain>
    </source>
</reference>
<comment type="caution">
    <text evidence="1">The sequence shown here is derived from an EMBL/GenBank/DDBJ whole genome shotgun (WGS) entry which is preliminary data.</text>
</comment>
<sequence length="270" mass="30598">MRYIDIDDLVLPANWNARATAAAAKVALGGDPDVDSQVWRDLKDGLGDLSNDKCWYCETPIPRSDNAVDHFRPKGRCSDAATTHNGYRWLAFEKTNYRYSCTFCNSRRKDVSHGTVGGKADRFPLLNEANRLYAPGPLHQEEPALLDPCALDDWELLGCRQEDGSPCASSNDPIVEQRVRASIEVCHLDHEPTCKLRHPLVVKLLSEVAQAKRFFPLSKTDPAMRHEFYEVAKRIKKSIDRKSPFSGELIFILKGQRHTDHPWIQKILES</sequence>
<dbReference type="AlphaFoldDB" id="A0A4S1CAI6"/>
<proteinExistence type="predicted"/>
<keyword evidence="2" id="KW-1185">Reference proteome</keyword>
<dbReference type="Gene3D" id="1.10.30.50">
    <property type="match status" value="1"/>
</dbReference>
<protein>
    <recommendedName>
        <fullName evidence="3">TIGR02646 family protein</fullName>
    </recommendedName>
</protein>
<dbReference type="EMBL" id="SRSC01000007">
    <property type="protein sequence ID" value="TGU69930.1"/>
    <property type="molecule type" value="Genomic_DNA"/>
</dbReference>
<dbReference type="Proteomes" id="UP000306416">
    <property type="component" value="Unassembled WGS sequence"/>
</dbReference>
<gene>
    <name evidence="1" type="ORF">E4633_20275</name>
</gene>